<proteinExistence type="predicted"/>
<comment type="subcellular location">
    <subcellularLocation>
        <location evidence="1">Cell membrane</location>
        <topology evidence="1">Multi-pass membrane protein</topology>
    </subcellularLocation>
</comment>
<dbReference type="PANTHER" id="PTHR30294:SF29">
    <property type="entry name" value="MULTIDRUG ABC TRANSPORTER PERMEASE YBHS-RELATED"/>
    <property type="match status" value="1"/>
</dbReference>
<evidence type="ECO:0000256" key="2">
    <source>
        <dbReference type="ARBA" id="ARBA00022475"/>
    </source>
</evidence>
<gene>
    <name evidence="8" type="ORF">MUN87_10950</name>
</gene>
<feature type="transmembrane region" description="Helical" evidence="6">
    <location>
        <begin position="297"/>
        <end position="324"/>
    </location>
</feature>
<protein>
    <submittedName>
        <fullName evidence="8">ABC transporter permease</fullName>
    </submittedName>
</protein>
<keyword evidence="2" id="KW-1003">Cell membrane</keyword>
<keyword evidence="9" id="KW-1185">Reference proteome</keyword>
<dbReference type="InterPro" id="IPR013525">
    <property type="entry name" value="ABC2_TM"/>
</dbReference>
<dbReference type="RefSeq" id="WP_244747805.1">
    <property type="nucleotide sequence ID" value="NZ_CP095071.1"/>
</dbReference>
<dbReference type="Proteomes" id="UP000831537">
    <property type="component" value="Chromosome"/>
</dbReference>
<dbReference type="InterPro" id="IPR051449">
    <property type="entry name" value="ABC-2_transporter_component"/>
</dbReference>
<feature type="transmembrane region" description="Helical" evidence="6">
    <location>
        <begin position="21"/>
        <end position="43"/>
    </location>
</feature>
<feature type="transmembrane region" description="Helical" evidence="6">
    <location>
        <begin position="217"/>
        <end position="239"/>
    </location>
</feature>
<evidence type="ECO:0000313" key="9">
    <source>
        <dbReference type="Proteomes" id="UP000831537"/>
    </source>
</evidence>
<organism evidence="8 9">
    <name type="scientific">Gracilibacillus salinarum</name>
    <dbReference type="NCBI Taxonomy" id="2932255"/>
    <lineage>
        <taxon>Bacteria</taxon>
        <taxon>Bacillati</taxon>
        <taxon>Bacillota</taxon>
        <taxon>Bacilli</taxon>
        <taxon>Bacillales</taxon>
        <taxon>Bacillaceae</taxon>
        <taxon>Gracilibacillus</taxon>
    </lineage>
</organism>
<feature type="transmembrane region" description="Helical" evidence="6">
    <location>
        <begin position="259"/>
        <end position="285"/>
    </location>
</feature>
<name>A0ABY4GSW1_9BACI</name>
<dbReference type="Pfam" id="PF12698">
    <property type="entry name" value="ABC2_membrane_3"/>
    <property type="match status" value="1"/>
</dbReference>
<evidence type="ECO:0000259" key="7">
    <source>
        <dbReference type="Pfam" id="PF12698"/>
    </source>
</evidence>
<feature type="domain" description="ABC-2 type transporter transmembrane" evidence="7">
    <location>
        <begin position="19"/>
        <end position="408"/>
    </location>
</feature>
<evidence type="ECO:0000256" key="1">
    <source>
        <dbReference type="ARBA" id="ARBA00004651"/>
    </source>
</evidence>
<evidence type="ECO:0000256" key="3">
    <source>
        <dbReference type="ARBA" id="ARBA00022692"/>
    </source>
</evidence>
<dbReference type="EMBL" id="CP095071">
    <property type="protein sequence ID" value="UOQ87364.1"/>
    <property type="molecule type" value="Genomic_DNA"/>
</dbReference>
<evidence type="ECO:0000313" key="8">
    <source>
        <dbReference type="EMBL" id="UOQ87364.1"/>
    </source>
</evidence>
<evidence type="ECO:0000256" key="6">
    <source>
        <dbReference type="SAM" id="Phobius"/>
    </source>
</evidence>
<accession>A0ABY4GSW1</accession>
<evidence type="ECO:0000256" key="5">
    <source>
        <dbReference type="ARBA" id="ARBA00023136"/>
    </source>
</evidence>
<keyword evidence="3 6" id="KW-0812">Transmembrane</keyword>
<reference evidence="8 9" key="1">
    <citation type="submission" date="2022-04" db="EMBL/GenBank/DDBJ databases">
        <title>Gracilibacillus sp. isolated from saltern.</title>
        <authorList>
            <person name="Won M."/>
            <person name="Lee C.-M."/>
            <person name="Woen H.-Y."/>
            <person name="Kwon S.-W."/>
        </authorList>
    </citation>
    <scope>NUCLEOTIDE SEQUENCE [LARGE SCALE GENOMIC DNA]</scope>
    <source>
        <strain evidence="8 9">SSPM10-3</strain>
    </source>
</reference>
<dbReference type="PANTHER" id="PTHR30294">
    <property type="entry name" value="MEMBRANE COMPONENT OF ABC TRANSPORTER YHHJ-RELATED"/>
    <property type="match status" value="1"/>
</dbReference>
<sequence>MLDFIKKDLKLLLRDRTELMVMILMPFILMVILGFALGGVMGMNSTGTDIHVGLIDKDNEEQGQKQFMNQIQSSPASKALETAAKIVAPKTILTEVLKEDLKGVVTVQTMTEADAEEAMASQEIDALIVIPENFTYQTLMNMLLAEKVTSTLVVKKTEHAHFEGDIFQTILEQFTHRMNVEAAIGQVTQGNAVALEVENVGQHETVTDKGPISAMEYYTTGMAVMFALYVASTIAAMAYHEKNQQVVERILLSGKPPLYFLLGKTFTTIVIVFFQIWILLAMSSILLQSFQPYDVELIVNALLISMFYAIAVGSMASLLVALTVRYNEPSIAGIFSSGIVSVMALLGGSMIPANSFPEVIQAVGDWTPNGMAMKAFMLVNQGMSVQDVFPYLTRLLLVTMIVLLISLLIFPKRRVQS</sequence>
<keyword evidence="5 6" id="KW-0472">Membrane</keyword>
<dbReference type="Gene3D" id="3.40.1710.10">
    <property type="entry name" value="abc type-2 transporter like domain"/>
    <property type="match status" value="1"/>
</dbReference>
<feature type="transmembrane region" description="Helical" evidence="6">
    <location>
        <begin position="331"/>
        <end position="351"/>
    </location>
</feature>
<evidence type="ECO:0000256" key="4">
    <source>
        <dbReference type="ARBA" id="ARBA00022989"/>
    </source>
</evidence>
<feature type="transmembrane region" description="Helical" evidence="6">
    <location>
        <begin position="391"/>
        <end position="410"/>
    </location>
</feature>
<keyword evidence="4 6" id="KW-1133">Transmembrane helix</keyword>